<keyword evidence="7 9" id="KW-1133">Transmembrane helix</keyword>
<comment type="catalytic activity">
    <reaction evidence="9 10">
        <text>Release of signal peptides from bacterial membrane prolipoproteins. Hydrolyzes -Xaa-Yaa-Zaa-|-(S,diacylglyceryl)Cys-, in which Xaa is hydrophobic (preferably Leu), and Yaa (Ala or Ser) and Zaa (Gly or Ala) have small, neutral side chains.</text>
        <dbReference type="EC" id="3.4.23.36"/>
    </reaction>
</comment>
<dbReference type="HAMAP" id="MF_00161">
    <property type="entry name" value="LspA"/>
    <property type="match status" value="1"/>
</dbReference>
<dbReference type="AlphaFoldDB" id="Q0RNM9"/>
<dbReference type="EMBL" id="CT573213">
    <property type="protein sequence ID" value="CAJ60857.1"/>
    <property type="molecule type" value="Genomic_DNA"/>
</dbReference>
<comment type="similarity">
    <text evidence="1 9 11">Belongs to the peptidase A8 family.</text>
</comment>
<evidence type="ECO:0000256" key="5">
    <source>
        <dbReference type="ARBA" id="ARBA00022750"/>
    </source>
</evidence>
<keyword evidence="6 9" id="KW-0378">Hydrolase</keyword>
<keyword evidence="14" id="KW-1185">Reference proteome</keyword>
<keyword evidence="5 9" id="KW-0064">Aspartyl protease</keyword>
<dbReference type="PANTHER" id="PTHR33695:SF1">
    <property type="entry name" value="LIPOPROTEIN SIGNAL PEPTIDASE"/>
    <property type="match status" value="1"/>
</dbReference>
<name>Q0RNM9_FRAAA</name>
<evidence type="ECO:0000256" key="6">
    <source>
        <dbReference type="ARBA" id="ARBA00022801"/>
    </source>
</evidence>
<comment type="subcellular location">
    <subcellularLocation>
        <location evidence="9">Cell membrane</location>
        <topology evidence="9">Multi-pass membrane protein</topology>
    </subcellularLocation>
</comment>
<dbReference type="GO" id="GO:0005886">
    <property type="term" value="C:plasma membrane"/>
    <property type="evidence" value="ECO:0007669"/>
    <property type="project" value="UniProtKB-SubCell"/>
</dbReference>
<dbReference type="Proteomes" id="UP000000657">
    <property type="component" value="Chromosome"/>
</dbReference>
<dbReference type="InterPro" id="IPR001872">
    <property type="entry name" value="Peptidase_A8"/>
</dbReference>
<dbReference type="GO" id="GO:0006508">
    <property type="term" value="P:proteolysis"/>
    <property type="evidence" value="ECO:0007669"/>
    <property type="project" value="UniProtKB-KW"/>
</dbReference>
<accession>Q0RNM9</accession>
<evidence type="ECO:0000313" key="13">
    <source>
        <dbReference type="EMBL" id="CAJ60857.1"/>
    </source>
</evidence>
<evidence type="ECO:0000256" key="3">
    <source>
        <dbReference type="ARBA" id="ARBA00022670"/>
    </source>
</evidence>
<evidence type="ECO:0000256" key="11">
    <source>
        <dbReference type="RuleBase" id="RU004181"/>
    </source>
</evidence>
<keyword evidence="4 9" id="KW-0812">Transmembrane</keyword>
<keyword evidence="13" id="KW-0449">Lipoprotein</keyword>
<feature type="transmembrane region" description="Helical" evidence="9">
    <location>
        <begin position="37"/>
        <end position="58"/>
    </location>
</feature>
<dbReference type="HOGENOM" id="CLU_083252_2_0_11"/>
<proteinExistence type="inferred from homology"/>
<keyword evidence="2 9" id="KW-1003">Cell membrane</keyword>
<evidence type="ECO:0000256" key="12">
    <source>
        <dbReference type="SAM" id="MobiDB-lite"/>
    </source>
</evidence>
<feature type="active site" evidence="9">
    <location>
        <position position="152"/>
    </location>
</feature>
<feature type="transmembrane region" description="Helical" evidence="9">
    <location>
        <begin position="156"/>
        <end position="181"/>
    </location>
</feature>
<feature type="active site" evidence="9">
    <location>
        <position position="166"/>
    </location>
</feature>
<feature type="transmembrane region" description="Helical" evidence="9">
    <location>
        <begin position="117"/>
        <end position="136"/>
    </location>
</feature>
<reference evidence="13 14" key="1">
    <citation type="journal article" date="2007" name="Genome Res.">
        <title>Genome characteristics of facultatively symbiotic Frankia sp. strains reflect host range and host plant biogeography.</title>
        <authorList>
            <person name="Normand P."/>
            <person name="Lapierre P."/>
            <person name="Tisa L.S."/>
            <person name="Gogarten J.P."/>
            <person name="Alloisio N."/>
            <person name="Bagnarol E."/>
            <person name="Bassi C.A."/>
            <person name="Berry A.M."/>
            <person name="Bickhart D.M."/>
            <person name="Choisne N."/>
            <person name="Couloux A."/>
            <person name="Cournoyer B."/>
            <person name="Cruveiller S."/>
            <person name="Daubin V."/>
            <person name="Demange N."/>
            <person name="Francino M.P."/>
            <person name="Goltsman E."/>
            <person name="Huang Y."/>
            <person name="Kopp O.R."/>
            <person name="Labarre L."/>
            <person name="Lapidus A."/>
            <person name="Lavire C."/>
            <person name="Marechal J."/>
            <person name="Martinez M."/>
            <person name="Mastronunzio J.E."/>
            <person name="Mullin B.C."/>
            <person name="Niemann J."/>
            <person name="Pujic P."/>
            <person name="Rawnsley T."/>
            <person name="Rouy Z."/>
            <person name="Schenowitz C."/>
            <person name="Sellstedt A."/>
            <person name="Tavares F."/>
            <person name="Tomkins J.P."/>
            <person name="Vallenet D."/>
            <person name="Valverde C."/>
            <person name="Wall L.G."/>
            <person name="Wang Y."/>
            <person name="Medigue C."/>
            <person name="Benson D.R."/>
        </authorList>
    </citation>
    <scope>NUCLEOTIDE SEQUENCE [LARGE SCALE GENOMIC DNA]</scope>
    <source>
        <strain evidence="14">DSM 45986 / CECT 9034 / ACN14a</strain>
    </source>
</reference>
<dbReference type="EC" id="3.4.23.36" evidence="9"/>
<dbReference type="Pfam" id="PF01252">
    <property type="entry name" value="Peptidase_A8"/>
    <property type="match status" value="1"/>
</dbReference>
<evidence type="ECO:0000256" key="4">
    <source>
        <dbReference type="ARBA" id="ARBA00022692"/>
    </source>
</evidence>
<evidence type="ECO:0000256" key="10">
    <source>
        <dbReference type="RuleBase" id="RU000594"/>
    </source>
</evidence>
<feature type="region of interest" description="Disordered" evidence="12">
    <location>
        <begin position="223"/>
        <end position="262"/>
    </location>
</feature>
<dbReference type="KEGG" id="fal:FRAAL2208"/>
<dbReference type="GO" id="GO:0004190">
    <property type="term" value="F:aspartic-type endopeptidase activity"/>
    <property type="evidence" value="ECO:0007669"/>
    <property type="project" value="UniProtKB-UniRule"/>
</dbReference>
<protein>
    <recommendedName>
        <fullName evidence="9">Lipoprotein signal peptidase</fullName>
        <ecNumber evidence="9">3.4.23.36</ecNumber>
    </recommendedName>
    <alternativeName>
        <fullName evidence="9">Prolipoprotein signal peptidase</fullName>
    </alternativeName>
    <alternativeName>
        <fullName evidence="9">Signal peptidase II</fullName>
        <shortName evidence="9">SPase II</shortName>
    </alternativeName>
</protein>
<dbReference type="PANTHER" id="PTHR33695">
    <property type="entry name" value="LIPOPROTEIN SIGNAL PEPTIDASE"/>
    <property type="match status" value="1"/>
</dbReference>
<dbReference type="STRING" id="326424.FRAAL2208"/>
<dbReference type="PROSITE" id="PS00855">
    <property type="entry name" value="SPASE_II"/>
    <property type="match status" value="1"/>
</dbReference>
<organism evidence="13 14">
    <name type="scientific">Frankia alni (strain DSM 45986 / CECT 9034 / ACN14a)</name>
    <dbReference type="NCBI Taxonomy" id="326424"/>
    <lineage>
        <taxon>Bacteria</taxon>
        <taxon>Bacillati</taxon>
        <taxon>Actinomycetota</taxon>
        <taxon>Actinomycetes</taxon>
        <taxon>Frankiales</taxon>
        <taxon>Frankiaceae</taxon>
        <taxon>Frankia</taxon>
    </lineage>
</organism>
<keyword evidence="3 9" id="KW-0645">Protease</keyword>
<comment type="pathway">
    <text evidence="9">Protein modification; lipoprotein biosynthesis (signal peptide cleavage).</text>
</comment>
<evidence type="ECO:0000256" key="2">
    <source>
        <dbReference type="ARBA" id="ARBA00022475"/>
    </source>
</evidence>
<dbReference type="NCBIfam" id="TIGR00077">
    <property type="entry name" value="lspA"/>
    <property type="match status" value="1"/>
</dbReference>
<evidence type="ECO:0000256" key="1">
    <source>
        <dbReference type="ARBA" id="ARBA00006139"/>
    </source>
</evidence>
<evidence type="ECO:0000256" key="8">
    <source>
        <dbReference type="ARBA" id="ARBA00023136"/>
    </source>
</evidence>
<sequence length="262" mass="25572">MDRVGAETTIGSSVSEDPADRGSAATGGAAGTARRPVVTLTVAALVILLLDIVTKHLAVATLSDRGPVDIIPGVLDLRLTRNSGAAFSLAGGATVVLSLVALAVISVVVFTARRLRSVAWAVVLGALLGGALGNLTDRIFRAPGPLRGHVVDFVYLHHWPIFNAADSAIVCGGVLAVVLSLRGIGLDGTRYGDPDPDPDPAAATGGVAASGVAVGGMAVSADGAGAAGADDRGGAAVGGDGGALRAEPPADAGRGGTGPGGQ</sequence>
<dbReference type="PRINTS" id="PR00781">
    <property type="entry name" value="LIPOSIGPTASE"/>
</dbReference>
<dbReference type="UniPathway" id="UPA00665"/>
<evidence type="ECO:0000256" key="7">
    <source>
        <dbReference type="ARBA" id="ARBA00022989"/>
    </source>
</evidence>
<dbReference type="eggNOG" id="COG0597">
    <property type="taxonomic scope" value="Bacteria"/>
</dbReference>
<evidence type="ECO:0000256" key="9">
    <source>
        <dbReference type="HAMAP-Rule" id="MF_00161"/>
    </source>
</evidence>
<feature type="region of interest" description="Disordered" evidence="12">
    <location>
        <begin position="1"/>
        <end position="29"/>
    </location>
</feature>
<comment type="function">
    <text evidence="9 10">This protein specifically catalyzes the removal of signal peptides from prolipoproteins.</text>
</comment>
<gene>
    <name evidence="9 13" type="primary">lspA</name>
    <name evidence="13" type="ordered locus">FRAAL2208</name>
</gene>
<feature type="transmembrane region" description="Helical" evidence="9">
    <location>
        <begin position="85"/>
        <end position="110"/>
    </location>
</feature>
<evidence type="ECO:0000313" key="14">
    <source>
        <dbReference type="Proteomes" id="UP000000657"/>
    </source>
</evidence>
<feature type="compositionally biased region" description="Gly residues" evidence="12">
    <location>
        <begin position="253"/>
        <end position="262"/>
    </location>
</feature>
<keyword evidence="8 9" id="KW-0472">Membrane</keyword>